<protein>
    <submittedName>
        <fullName evidence="9">MFS transporter</fullName>
    </submittedName>
</protein>
<dbReference type="InterPro" id="IPR011701">
    <property type="entry name" value="MFS"/>
</dbReference>
<proteinExistence type="predicted"/>
<dbReference type="PANTHER" id="PTHR43124:SF3">
    <property type="entry name" value="CHLORAMPHENICOL EFFLUX PUMP RV0191"/>
    <property type="match status" value="1"/>
</dbReference>
<keyword evidence="6 7" id="KW-0472">Membrane</keyword>
<evidence type="ECO:0000256" key="3">
    <source>
        <dbReference type="ARBA" id="ARBA00022475"/>
    </source>
</evidence>
<name>A0ABR6VG07_9FIRM</name>
<organism evidence="9 10">
    <name type="scientific">Megasphaera hominis</name>
    <dbReference type="NCBI Taxonomy" id="159836"/>
    <lineage>
        <taxon>Bacteria</taxon>
        <taxon>Bacillati</taxon>
        <taxon>Bacillota</taxon>
        <taxon>Negativicutes</taxon>
        <taxon>Veillonellales</taxon>
        <taxon>Veillonellaceae</taxon>
        <taxon>Megasphaera</taxon>
    </lineage>
</organism>
<evidence type="ECO:0000256" key="1">
    <source>
        <dbReference type="ARBA" id="ARBA00004651"/>
    </source>
</evidence>
<evidence type="ECO:0000256" key="7">
    <source>
        <dbReference type="SAM" id="Phobius"/>
    </source>
</evidence>
<feature type="transmembrane region" description="Helical" evidence="7">
    <location>
        <begin position="135"/>
        <end position="157"/>
    </location>
</feature>
<dbReference type="PANTHER" id="PTHR43124">
    <property type="entry name" value="PURINE EFFLUX PUMP PBUE"/>
    <property type="match status" value="1"/>
</dbReference>
<feature type="transmembrane region" description="Helical" evidence="7">
    <location>
        <begin position="203"/>
        <end position="226"/>
    </location>
</feature>
<feature type="transmembrane region" description="Helical" evidence="7">
    <location>
        <begin position="356"/>
        <end position="375"/>
    </location>
</feature>
<feature type="transmembrane region" description="Helical" evidence="7">
    <location>
        <begin position="72"/>
        <end position="90"/>
    </location>
</feature>
<evidence type="ECO:0000256" key="2">
    <source>
        <dbReference type="ARBA" id="ARBA00022448"/>
    </source>
</evidence>
<keyword evidence="10" id="KW-1185">Reference proteome</keyword>
<evidence type="ECO:0000256" key="4">
    <source>
        <dbReference type="ARBA" id="ARBA00022692"/>
    </source>
</evidence>
<evidence type="ECO:0000313" key="9">
    <source>
        <dbReference type="EMBL" id="MBC3536232.1"/>
    </source>
</evidence>
<keyword evidence="4 7" id="KW-0812">Transmembrane</keyword>
<feature type="transmembrane region" description="Helical" evidence="7">
    <location>
        <begin position="290"/>
        <end position="309"/>
    </location>
</feature>
<dbReference type="SUPFAM" id="SSF103473">
    <property type="entry name" value="MFS general substrate transporter"/>
    <property type="match status" value="1"/>
</dbReference>
<dbReference type="InterPro" id="IPR050189">
    <property type="entry name" value="MFS_Efflux_Transporters"/>
</dbReference>
<evidence type="ECO:0000259" key="8">
    <source>
        <dbReference type="PROSITE" id="PS50850"/>
    </source>
</evidence>
<dbReference type="Proteomes" id="UP000606870">
    <property type="component" value="Unassembled WGS sequence"/>
</dbReference>
<feature type="domain" description="Major facilitator superfamily (MFS) profile" evidence="8">
    <location>
        <begin position="1"/>
        <end position="381"/>
    </location>
</feature>
<keyword evidence="2" id="KW-0813">Transport</keyword>
<dbReference type="Gene3D" id="1.20.1250.20">
    <property type="entry name" value="MFS general substrate transporter like domains"/>
    <property type="match status" value="1"/>
</dbReference>
<feature type="transmembrane region" description="Helical" evidence="7">
    <location>
        <begin position="44"/>
        <end position="65"/>
    </location>
</feature>
<dbReference type="EMBL" id="JACOGK010000006">
    <property type="protein sequence ID" value="MBC3536232.1"/>
    <property type="molecule type" value="Genomic_DNA"/>
</dbReference>
<keyword evidence="3" id="KW-1003">Cell membrane</keyword>
<keyword evidence="5 7" id="KW-1133">Transmembrane helix</keyword>
<evidence type="ECO:0000313" key="10">
    <source>
        <dbReference type="Proteomes" id="UP000606870"/>
    </source>
</evidence>
<dbReference type="CDD" id="cd17324">
    <property type="entry name" value="MFS_NepI_like"/>
    <property type="match status" value="1"/>
</dbReference>
<sequence>MKNLRLFLFILAVGVFGILNTEMGVIGILPAISEQFGVTISKAGLLVSLFALVVAVAGPTMPLLFSRFNRKSVMLFVLAVFAVANLISAWTTSFTVLLLARIIPAFFHPVYCSLAFAAAADAAPAGQGPDAVGKVMIGTAAGMVVGVPVSNFLAATFSLTASLLFFAAVTAVAFVATVLWIPSMPVQHVPTYGSQLGVLKKPVVWQAILAVIFMNGSVFGVFSYLADYLNRVTQLDGSLVSLLLMVYGLANVIGSYFSGRIIIRWPIASVQAFPFVILGIYAFFMLAGTQVMLTAVLILIWGITGGINANMNQYWLTTAIPEAKAFANGLFLTAANIGTMAASMLCGWLIDHTGTASVVWGGMAFACVSAVCIFWRTANAAYRTNILLEGGTSHAQER</sequence>
<dbReference type="InterPro" id="IPR020846">
    <property type="entry name" value="MFS_dom"/>
</dbReference>
<dbReference type="Pfam" id="PF07690">
    <property type="entry name" value="MFS_1"/>
    <property type="match status" value="1"/>
</dbReference>
<feature type="transmembrane region" description="Helical" evidence="7">
    <location>
        <begin position="238"/>
        <end position="258"/>
    </location>
</feature>
<comment type="caution">
    <text evidence="9">The sequence shown here is derived from an EMBL/GenBank/DDBJ whole genome shotgun (WGS) entry which is preliminary data.</text>
</comment>
<gene>
    <name evidence="9" type="ORF">H8J70_03060</name>
</gene>
<comment type="subcellular location">
    <subcellularLocation>
        <location evidence="1">Cell membrane</location>
        <topology evidence="1">Multi-pass membrane protein</topology>
    </subcellularLocation>
</comment>
<evidence type="ECO:0000256" key="5">
    <source>
        <dbReference type="ARBA" id="ARBA00022989"/>
    </source>
</evidence>
<accession>A0ABR6VG07</accession>
<dbReference type="RefSeq" id="WP_186502394.1">
    <property type="nucleotide sequence ID" value="NZ_JACOGK010000006.1"/>
</dbReference>
<feature type="transmembrane region" description="Helical" evidence="7">
    <location>
        <begin position="330"/>
        <end position="350"/>
    </location>
</feature>
<dbReference type="InterPro" id="IPR036259">
    <property type="entry name" value="MFS_trans_sf"/>
</dbReference>
<dbReference type="PROSITE" id="PS50850">
    <property type="entry name" value="MFS"/>
    <property type="match status" value="1"/>
</dbReference>
<feature type="transmembrane region" description="Helical" evidence="7">
    <location>
        <begin position="163"/>
        <end position="182"/>
    </location>
</feature>
<evidence type="ECO:0000256" key="6">
    <source>
        <dbReference type="ARBA" id="ARBA00023136"/>
    </source>
</evidence>
<feature type="transmembrane region" description="Helical" evidence="7">
    <location>
        <begin position="7"/>
        <end position="32"/>
    </location>
</feature>
<reference evidence="9 10" key="1">
    <citation type="submission" date="2020-08" db="EMBL/GenBank/DDBJ databases">
        <authorList>
            <person name="Liu C."/>
            <person name="Sun Q."/>
        </authorList>
    </citation>
    <scope>NUCLEOTIDE SEQUENCE [LARGE SCALE GENOMIC DNA]</scope>
    <source>
        <strain evidence="9 10">NSJ-59</strain>
    </source>
</reference>